<dbReference type="Proteomes" id="UP001162131">
    <property type="component" value="Unassembled WGS sequence"/>
</dbReference>
<name>A0AAU9IUR5_9CILI</name>
<reference evidence="1" key="1">
    <citation type="submission" date="2021-09" db="EMBL/GenBank/DDBJ databases">
        <authorList>
            <consortium name="AG Swart"/>
            <person name="Singh M."/>
            <person name="Singh A."/>
            <person name="Seah K."/>
            <person name="Emmerich C."/>
        </authorList>
    </citation>
    <scope>NUCLEOTIDE SEQUENCE</scope>
    <source>
        <strain evidence="1">ATCC30299</strain>
    </source>
</reference>
<sequence>MSFCGVKKIAKLNSKNLGTRIKDIKINEELHLFLVMDQLGLQKHHIYCNANKQRIICFNSWSEDPITFDKLLFTKVY</sequence>
<organism evidence="1 2">
    <name type="scientific">Blepharisma stoltei</name>
    <dbReference type="NCBI Taxonomy" id="1481888"/>
    <lineage>
        <taxon>Eukaryota</taxon>
        <taxon>Sar</taxon>
        <taxon>Alveolata</taxon>
        <taxon>Ciliophora</taxon>
        <taxon>Postciliodesmatophora</taxon>
        <taxon>Heterotrichea</taxon>
        <taxon>Heterotrichida</taxon>
        <taxon>Blepharismidae</taxon>
        <taxon>Blepharisma</taxon>
    </lineage>
</organism>
<comment type="caution">
    <text evidence="1">The sequence shown here is derived from an EMBL/GenBank/DDBJ whole genome shotgun (WGS) entry which is preliminary data.</text>
</comment>
<gene>
    <name evidence="1" type="ORF">BSTOLATCC_MIC19122</name>
</gene>
<protein>
    <submittedName>
        <fullName evidence="1">Uncharacterized protein</fullName>
    </submittedName>
</protein>
<proteinExistence type="predicted"/>
<evidence type="ECO:0000313" key="2">
    <source>
        <dbReference type="Proteomes" id="UP001162131"/>
    </source>
</evidence>
<evidence type="ECO:0000313" key="1">
    <source>
        <dbReference type="EMBL" id="CAG9317423.1"/>
    </source>
</evidence>
<dbReference type="EMBL" id="CAJZBQ010000018">
    <property type="protein sequence ID" value="CAG9317423.1"/>
    <property type="molecule type" value="Genomic_DNA"/>
</dbReference>
<accession>A0AAU9IUR5</accession>
<dbReference type="AlphaFoldDB" id="A0AAU9IUR5"/>
<keyword evidence="2" id="KW-1185">Reference proteome</keyword>